<accession>A0ABM4AAY6</accession>
<dbReference type="InterPro" id="IPR005162">
    <property type="entry name" value="Retrotrans_gag_dom"/>
</dbReference>
<reference evidence="4" key="1">
    <citation type="submission" date="2025-08" db="UniProtKB">
        <authorList>
            <consortium name="RefSeq"/>
        </authorList>
    </citation>
    <scope>IDENTIFICATION</scope>
    <source>
        <tissue evidence="4">Seedling</tissue>
    </source>
</reference>
<dbReference type="Pfam" id="PF03732">
    <property type="entry name" value="Retrotrans_gag"/>
    <property type="match status" value="1"/>
</dbReference>
<evidence type="ECO:0000313" key="4">
    <source>
        <dbReference type="RefSeq" id="XP_060673893.1"/>
    </source>
</evidence>
<dbReference type="GeneID" id="132804029"/>
<dbReference type="PANTHER" id="PTHR34482:SF49">
    <property type="entry name" value="RETROTRANSPOSON GAG DOMAIN-CONTAINING PROTEIN"/>
    <property type="match status" value="1"/>
</dbReference>
<protein>
    <submittedName>
        <fullName evidence="4">Uncharacterized protein LOC132804029</fullName>
    </submittedName>
</protein>
<feature type="domain" description="Retrotransposon gag" evidence="2">
    <location>
        <begin position="22"/>
        <end position="111"/>
    </location>
</feature>
<gene>
    <name evidence="4" type="primary">LOC132804029</name>
</gene>
<keyword evidence="3" id="KW-1185">Reference proteome</keyword>
<dbReference type="Proteomes" id="UP001652623">
    <property type="component" value="Chromosome 6"/>
</dbReference>
<evidence type="ECO:0000256" key="1">
    <source>
        <dbReference type="SAM" id="MobiDB-lite"/>
    </source>
</evidence>
<evidence type="ECO:0000259" key="2">
    <source>
        <dbReference type="Pfam" id="PF03732"/>
    </source>
</evidence>
<dbReference type="PANTHER" id="PTHR34482">
    <property type="entry name" value="DNA DAMAGE-INDUCIBLE PROTEIN 1-LIKE"/>
    <property type="match status" value="1"/>
</dbReference>
<dbReference type="RefSeq" id="XP_060673893.1">
    <property type="nucleotide sequence ID" value="XM_060817910.1"/>
</dbReference>
<name>A0ABM4AAY6_ZIZJJ</name>
<sequence length="219" mass="25287">MEKILKEGIQCPDEGMARISGFMLEGDSWKWWKVEKTRRRHTWDQFKVVFTTEYCPLAYREARRREFEELQQGNMTVSEYERKFRELSEFCMHMIPDDHTKKVRFIDGLNENIALTLTGSVHPTYQSARDAALELERQVEMHKPSRRRSFEGGAPSQGASRKSHSSAHRVVVDRAHETDFSGEAVICGQPNHIRRECPYGSGSVLGAGRRAQHISEFQG</sequence>
<organism evidence="3 4">
    <name type="scientific">Ziziphus jujuba</name>
    <name type="common">Chinese jujube</name>
    <name type="synonym">Ziziphus sativa</name>
    <dbReference type="NCBI Taxonomy" id="326968"/>
    <lineage>
        <taxon>Eukaryota</taxon>
        <taxon>Viridiplantae</taxon>
        <taxon>Streptophyta</taxon>
        <taxon>Embryophyta</taxon>
        <taxon>Tracheophyta</taxon>
        <taxon>Spermatophyta</taxon>
        <taxon>Magnoliopsida</taxon>
        <taxon>eudicotyledons</taxon>
        <taxon>Gunneridae</taxon>
        <taxon>Pentapetalae</taxon>
        <taxon>rosids</taxon>
        <taxon>fabids</taxon>
        <taxon>Rosales</taxon>
        <taxon>Rhamnaceae</taxon>
        <taxon>Paliureae</taxon>
        <taxon>Ziziphus</taxon>
    </lineage>
</organism>
<proteinExistence type="predicted"/>
<evidence type="ECO:0000313" key="3">
    <source>
        <dbReference type="Proteomes" id="UP001652623"/>
    </source>
</evidence>
<feature type="region of interest" description="Disordered" evidence="1">
    <location>
        <begin position="141"/>
        <end position="170"/>
    </location>
</feature>